<evidence type="ECO:0000256" key="6">
    <source>
        <dbReference type="RuleBase" id="RU361200"/>
    </source>
</evidence>
<keyword evidence="9" id="KW-1185">Reference proteome</keyword>
<feature type="binding site" evidence="5">
    <location>
        <position position="218"/>
    </location>
    <ligand>
        <name>ATP</name>
        <dbReference type="ChEBI" id="CHEBI:30616"/>
    </ligand>
</feature>
<keyword evidence="2 5" id="KW-0547">Nucleotide-binding</keyword>
<reference evidence="8 9" key="1">
    <citation type="submission" date="2019-02" db="EMBL/GenBank/DDBJ databases">
        <title>Planctomycetal bacteria perform biofilm scaping via a novel small molecule.</title>
        <authorList>
            <person name="Jeske O."/>
            <person name="Boedeker C."/>
            <person name="Wiegand S."/>
            <person name="Breitling P."/>
            <person name="Kallscheuer N."/>
            <person name="Jogler M."/>
            <person name="Rohde M."/>
            <person name="Petersen J."/>
            <person name="Medema M.H."/>
            <person name="Surup F."/>
            <person name="Jogler C."/>
        </authorList>
    </citation>
    <scope>NUCLEOTIDE SEQUENCE [LARGE SCALE GENOMIC DNA]</scope>
    <source>
        <strain evidence="8 9">Mal15</strain>
    </source>
</reference>
<evidence type="ECO:0000259" key="7">
    <source>
        <dbReference type="PROSITE" id="PS50975"/>
    </source>
</evidence>
<dbReference type="GO" id="GO:0034028">
    <property type="term" value="F:5-(carboxyamino)imidazole ribonucleotide synthase activity"/>
    <property type="evidence" value="ECO:0007669"/>
    <property type="project" value="UniProtKB-UniRule"/>
</dbReference>
<name>A0A5B9MIX7_9BACT</name>
<dbReference type="InterPro" id="IPR011761">
    <property type="entry name" value="ATP-grasp"/>
</dbReference>
<dbReference type="RefSeq" id="WP_315854271.1">
    <property type="nucleotide sequence ID" value="NZ_CP036264.1"/>
</dbReference>
<dbReference type="InterPro" id="IPR003135">
    <property type="entry name" value="ATP-grasp_carboxylate-amine"/>
</dbReference>
<sequence>MSALKSNQSVVLPGSTIGMVGGGQLGRMFAIAAMQMGYDVVVFCGSADEPAAQVATRTVVGDLLDHDVVSQFARQCQVITLEFENIPAETIRWCGEFAPTYPSHHVLATAQDRLVEKTTFRDAGLAVTPFAAVDSAAAVGEFAQQHGWPVIVKTARSGYDGKGQHRLAGLEDAAEVPWDSADAWIAEQCIDFDREASVVVARSSVGQVRCFPPFENDHRNHILDVSVCPSNLSATQREMATTIATRAAEVLQLVGVLCVEFFVVDADTILINEVAPRPHNSGHLTIEGCHTSQFEQHVRAVCGLPLGSPELRVGGAAMANLLGDLWGDQGEHPDWDHAVAVPTVSLHLYGKSDAKVGRKMGHLTATGDSVQAAKAAVMQARESLSE</sequence>
<dbReference type="Gene3D" id="3.30.1490.20">
    <property type="entry name" value="ATP-grasp fold, A domain"/>
    <property type="match status" value="1"/>
</dbReference>
<comment type="similarity">
    <text evidence="5 6">Belongs to the PurK/PurT family.</text>
</comment>
<comment type="pathway">
    <text evidence="5 6">Purine metabolism; IMP biosynthesis via de novo pathway; 5-amino-1-(5-phospho-D-ribosyl)imidazole-4-carboxylate from 5-amino-1-(5-phospho-D-ribosyl)imidazole (N5-CAIR route): step 1/2.</text>
</comment>
<dbReference type="NCBIfam" id="NF004679">
    <property type="entry name" value="PRK06019.1-5"/>
    <property type="match status" value="1"/>
</dbReference>
<dbReference type="GO" id="GO:0046872">
    <property type="term" value="F:metal ion binding"/>
    <property type="evidence" value="ECO:0007669"/>
    <property type="project" value="InterPro"/>
</dbReference>
<evidence type="ECO:0000313" key="8">
    <source>
        <dbReference type="EMBL" id="QEF99920.1"/>
    </source>
</evidence>
<dbReference type="GO" id="GO:0005524">
    <property type="term" value="F:ATP binding"/>
    <property type="evidence" value="ECO:0007669"/>
    <property type="project" value="UniProtKB-UniRule"/>
</dbReference>
<dbReference type="InterPro" id="IPR040686">
    <property type="entry name" value="PurK_C"/>
</dbReference>
<dbReference type="Pfam" id="PF02222">
    <property type="entry name" value="ATP-grasp"/>
    <property type="match status" value="1"/>
</dbReference>
<dbReference type="FunFam" id="3.30.470.20:FF:000029">
    <property type="entry name" value="N5-carboxyaminoimidazole ribonucleotide synthase"/>
    <property type="match status" value="1"/>
</dbReference>
<dbReference type="SUPFAM" id="SSF52440">
    <property type="entry name" value="PreATP-grasp domain"/>
    <property type="match status" value="1"/>
</dbReference>
<dbReference type="HAMAP" id="MF_01928">
    <property type="entry name" value="PurK"/>
    <property type="match status" value="1"/>
</dbReference>
<protein>
    <recommendedName>
        <fullName evidence="5 6">N5-carboxyaminoimidazole ribonucleotide synthase</fullName>
        <shortName evidence="5 6">N5-CAIR synthase</shortName>
        <ecNumber evidence="5 6">6.3.4.18</ecNumber>
    </recommendedName>
    <alternativeName>
        <fullName evidence="5 6">5-(carboxyamino)imidazole ribonucleotide synthetase</fullName>
    </alternativeName>
</protein>
<keyword evidence="1 5" id="KW-0436">Ligase</keyword>
<evidence type="ECO:0000256" key="4">
    <source>
        <dbReference type="ARBA" id="ARBA00022840"/>
    </source>
</evidence>
<dbReference type="Pfam" id="PF22660">
    <property type="entry name" value="RS_preATP-grasp-like"/>
    <property type="match status" value="1"/>
</dbReference>
<dbReference type="SUPFAM" id="SSF51246">
    <property type="entry name" value="Rudiment single hybrid motif"/>
    <property type="match status" value="1"/>
</dbReference>
<dbReference type="UniPathway" id="UPA00074">
    <property type="reaction ID" value="UER00942"/>
</dbReference>
<proteinExistence type="inferred from homology"/>
<dbReference type="GO" id="GO:0004638">
    <property type="term" value="F:phosphoribosylaminoimidazole carboxylase activity"/>
    <property type="evidence" value="ECO:0007669"/>
    <property type="project" value="InterPro"/>
</dbReference>
<dbReference type="PANTHER" id="PTHR11609:SF5">
    <property type="entry name" value="PHOSPHORIBOSYLAMINOIMIDAZOLE CARBOXYLASE"/>
    <property type="match status" value="1"/>
</dbReference>
<dbReference type="InterPro" id="IPR013815">
    <property type="entry name" value="ATP_grasp_subdomain_1"/>
</dbReference>
<dbReference type="NCBIfam" id="NF004676">
    <property type="entry name" value="PRK06019.1-2"/>
    <property type="match status" value="1"/>
</dbReference>
<dbReference type="EMBL" id="CP036264">
    <property type="protein sequence ID" value="QEF99920.1"/>
    <property type="molecule type" value="Genomic_DNA"/>
</dbReference>
<dbReference type="Gene3D" id="3.40.50.20">
    <property type="match status" value="1"/>
</dbReference>
<evidence type="ECO:0000256" key="1">
    <source>
        <dbReference type="ARBA" id="ARBA00022598"/>
    </source>
</evidence>
<dbReference type="PROSITE" id="PS50975">
    <property type="entry name" value="ATP_GRASP"/>
    <property type="match status" value="1"/>
</dbReference>
<feature type="binding site" evidence="5">
    <location>
        <begin position="272"/>
        <end position="273"/>
    </location>
    <ligand>
        <name>ATP</name>
        <dbReference type="ChEBI" id="CHEBI:30616"/>
    </ligand>
</feature>
<evidence type="ECO:0000313" key="9">
    <source>
        <dbReference type="Proteomes" id="UP000321353"/>
    </source>
</evidence>
<dbReference type="InterPro" id="IPR016185">
    <property type="entry name" value="PreATP-grasp_dom_sf"/>
</dbReference>
<dbReference type="KEGG" id="smam:Mal15_39870"/>
<dbReference type="PANTHER" id="PTHR11609">
    <property type="entry name" value="PURINE BIOSYNTHESIS PROTEIN 6/7, PUR6/7"/>
    <property type="match status" value="1"/>
</dbReference>
<gene>
    <name evidence="5 6 8" type="primary">purK</name>
    <name evidence="8" type="ORF">Mal15_39870</name>
</gene>
<evidence type="ECO:0000256" key="2">
    <source>
        <dbReference type="ARBA" id="ARBA00022741"/>
    </source>
</evidence>
<accession>A0A5B9MIX7</accession>
<feature type="binding site" evidence="5">
    <location>
        <position position="113"/>
    </location>
    <ligand>
        <name>ATP</name>
        <dbReference type="ChEBI" id="CHEBI:30616"/>
    </ligand>
</feature>
<dbReference type="Proteomes" id="UP000321353">
    <property type="component" value="Chromosome"/>
</dbReference>
<feature type="domain" description="ATP-grasp" evidence="7">
    <location>
        <begin position="117"/>
        <end position="302"/>
    </location>
</feature>
<keyword evidence="4 5" id="KW-0067">ATP-binding</keyword>
<evidence type="ECO:0000256" key="5">
    <source>
        <dbReference type="HAMAP-Rule" id="MF_01928"/>
    </source>
</evidence>
<dbReference type="InterPro" id="IPR005875">
    <property type="entry name" value="PurK"/>
</dbReference>
<keyword evidence="3 5" id="KW-0658">Purine biosynthesis</keyword>
<evidence type="ECO:0000256" key="3">
    <source>
        <dbReference type="ARBA" id="ARBA00022755"/>
    </source>
</evidence>
<dbReference type="GO" id="GO:0006189">
    <property type="term" value="P:'de novo' IMP biosynthetic process"/>
    <property type="evidence" value="ECO:0007669"/>
    <property type="project" value="UniProtKB-UniRule"/>
</dbReference>
<dbReference type="Pfam" id="PF17769">
    <property type="entry name" value="PurK_C"/>
    <property type="match status" value="1"/>
</dbReference>
<dbReference type="SUPFAM" id="SSF56059">
    <property type="entry name" value="Glutathione synthetase ATP-binding domain-like"/>
    <property type="match status" value="1"/>
</dbReference>
<comment type="subunit">
    <text evidence="5 6">Homodimer.</text>
</comment>
<feature type="binding site" evidence="5">
    <location>
        <position position="153"/>
    </location>
    <ligand>
        <name>ATP</name>
        <dbReference type="ChEBI" id="CHEBI:30616"/>
    </ligand>
</feature>
<feature type="binding site" evidence="5">
    <location>
        <begin position="158"/>
        <end position="164"/>
    </location>
    <ligand>
        <name>ATP</name>
        <dbReference type="ChEBI" id="CHEBI:30616"/>
    </ligand>
</feature>
<dbReference type="GO" id="GO:0005829">
    <property type="term" value="C:cytosol"/>
    <property type="evidence" value="ECO:0007669"/>
    <property type="project" value="TreeGrafter"/>
</dbReference>
<dbReference type="AlphaFoldDB" id="A0A5B9MIX7"/>
<dbReference type="EC" id="6.3.4.18" evidence="5 6"/>
<dbReference type="NCBIfam" id="TIGR01161">
    <property type="entry name" value="purK"/>
    <property type="match status" value="1"/>
</dbReference>
<feature type="binding site" evidence="5">
    <location>
        <begin position="187"/>
        <end position="190"/>
    </location>
    <ligand>
        <name>ATP</name>
        <dbReference type="ChEBI" id="CHEBI:30616"/>
    </ligand>
</feature>
<comment type="function">
    <text evidence="5">Catalyzes the ATP-dependent conversion of 5-aminoimidazole ribonucleotide (AIR) and HCO(3)(-) to N5-carboxyaminoimidazole ribonucleotide (N5-CAIR).</text>
</comment>
<dbReference type="FunFam" id="3.40.50.20:FF:000016">
    <property type="entry name" value="N5-carboxyaminoimidazole ribonucleotide synthase"/>
    <property type="match status" value="1"/>
</dbReference>
<comment type="function">
    <text evidence="6">Catalyzes the ATP-dependent conversion of 5-aminoimidazole ribonucleotide (AIR) and HCO(3)- to N5-carboxyaminoimidazole ribonucleotide (N5-CAIR).</text>
</comment>
<feature type="binding site" evidence="5">
    <location>
        <position position="195"/>
    </location>
    <ligand>
        <name>ATP</name>
        <dbReference type="ChEBI" id="CHEBI:30616"/>
    </ligand>
</feature>
<organism evidence="8 9">
    <name type="scientific">Stieleria maiorica</name>
    <dbReference type="NCBI Taxonomy" id="2795974"/>
    <lineage>
        <taxon>Bacteria</taxon>
        <taxon>Pseudomonadati</taxon>
        <taxon>Planctomycetota</taxon>
        <taxon>Planctomycetia</taxon>
        <taxon>Pirellulales</taxon>
        <taxon>Pirellulaceae</taxon>
        <taxon>Stieleria</taxon>
    </lineage>
</organism>
<comment type="catalytic activity">
    <reaction evidence="5 6">
        <text>5-amino-1-(5-phospho-beta-D-ribosyl)imidazole + hydrogencarbonate + ATP = 5-carboxyamino-1-(5-phospho-D-ribosyl)imidazole + ADP + phosphate + 2 H(+)</text>
        <dbReference type="Rhea" id="RHEA:19317"/>
        <dbReference type="ChEBI" id="CHEBI:15378"/>
        <dbReference type="ChEBI" id="CHEBI:17544"/>
        <dbReference type="ChEBI" id="CHEBI:30616"/>
        <dbReference type="ChEBI" id="CHEBI:43474"/>
        <dbReference type="ChEBI" id="CHEBI:58730"/>
        <dbReference type="ChEBI" id="CHEBI:137981"/>
        <dbReference type="ChEBI" id="CHEBI:456216"/>
        <dbReference type="EC" id="6.3.4.18"/>
    </reaction>
</comment>
<dbReference type="Gene3D" id="3.30.470.20">
    <property type="entry name" value="ATP-grasp fold, B domain"/>
    <property type="match status" value="1"/>
</dbReference>
<dbReference type="InterPro" id="IPR054350">
    <property type="entry name" value="PurT/PurK_preATP-grasp"/>
</dbReference>
<dbReference type="InterPro" id="IPR011054">
    <property type="entry name" value="Rudment_hybrid_motif"/>
</dbReference>